<evidence type="ECO:0000256" key="10">
    <source>
        <dbReference type="ARBA" id="ARBA00023033"/>
    </source>
</evidence>
<comment type="caution">
    <text evidence="14">The sequence shown here is derived from an EMBL/GenBank/DDBJ whole genome shotgun (WGS) entry which is preliminary data.</text>
</comment>
<keyword evidence="10 13" id="KW-0503">Monooxygenase</keyword>
<dbReference type="AlphaFoldDB" id="A0AAV0M3A0"/>
<dbReference type="GO" id="GO:0016020">
    <property type="term" value="C:membrane"/>
    <property type="evidence" value="ECO:0007669"/>
    <property type="project" value="UniProtKB-SubCell"/>
</dbReference>
<comment type="cofactor">
    <cofactor evidence="1 12">
        <name>heme</name>
        <dbReference type="ChEBI" id="CHEBI:30413"/>
    </cofactor>
</comment>
<dbReference type="EMBL" id="CAMGYJ010000007">
    <property type="protein sequence ID" value="CAI0440991.1"/>
    <property type="molecule type" value="Genomic_DNA"/>
</dbReference>
<dbReference type="InterPro" id="IPR002401">
    <property type="entry name" value="Cyt_P450_E_grp-I"/>
</dbReference>
<dbReference type="GO" id="GO:0005506">
    <property type="term" value="F:iron ion binding"/>
    <property type="evidence" value="ECO:0007669"/>
    <property type="project" value="InterPro"/>
</dbReference>
<dbReference type="InterPro" id="IPR017972">
    <property type="entry name" value="Cyt_P450_CS"/>
</dbReference>
<dbReference type="GO" id="GO:0016705">
    <property type="term" value="F:oxidoreductase activity, acting on paired donors, with incorporation or reduction of molecular oxygen"/>
    <property type="evidence" value="ECO:0007669"/>
    <property type="project" value="InterPro"/>
</dbReference>
<keyword evidence="8 13" id="KW-0560">Oxidoreductase</keyword>
<dbReference type="Proteomes" id="UP001154282">
    <property type="component" value="Unassembled WGS sequence"/>
</dbReference>
<keyword evidence="7" id="KW-1133">Transmembrane helix</keyword>
<evidence type="ECO:0000256" key="1">
    <source>
        <dbReference type="ARBA" id="ARBA00001971"/>
    </source>
</evidence>
<comment type="similarity">
    <text evidence="3 13">Belongs to the cytochrome P450 family.</text>
</comment>
<keyword evidence="4 12" id="KW-0349">Heme</keyword>
<evidence type="ECO:0000256" key="13">
    <source>
        <dbReference type="RuleBase" id="RU000461"/>
    </source>
</evidence>
<dbReference type="PRINTS" id="PR00463">
    <property type="entry name" value="EP450I"/>
</dbReference>
<dbReference type="PRINTS" id="PR00385">
    <property type="entry name" value="P450"/>
</dbReference>
<evidence type="ECO:0000313" key="14">
    <source>
        <dbReference type="EMBL" id="CAI0440991.1"/>
    </source>
</evidence>
<accession>A0AAV0M3A0</accession>
<dbReference type="GO" id="GO:0004497">
    <property type="term" value="F:monooxygenase activity"/>
    <property type="evidence" value="ECO:0007669"/>
    <property type="project" value="UniProtKB-KW"/>
</dbReference>
<evidence type="ECO:0000313" key="15">
    <source>
        <dbReference type="Proteomes" id="UP001154282"/>
    </source>
</evidence>
<dbReference type="InterPro" id="IPR001128">
    <property type="entry name" value="Cyt_P450"/>
</dbReference>
<dbReference type="GO" id="GO:0020037">
    <property type="term" value="F:heme binding"/>
    <property type="evidence" value="ECO:0007669"/>
    <property type="project" value="InterPro"/>
</dbReference>
<sequence length="210" mass="23676">MECAMSEMIKNPRVMKKAQAEVREAMRGKSIVTEADIQDLPYLNLVIKETFRLHPPAPLLLPRESRANCVVAGYEIPRKTKVIVNAWAIGRDPGMWEDPETFVPERFDGSEIDFRGMHFELIPFGAGRRICPGIAFGMANIELPLAQLLYYFDWELPQGMTVENFDMDESFAATMGRKNPLYLVPKEFNVSDDQGGVNGSFPELLETTAS</sequence>
<evidence type="ECO:0000256" key="8">
    <source>
        <dbReference type="ARBA" id="ARBA00023002"/>
    </source>
</evidence>
<evidence type="ECO:0000256" key="2">
    <source>
        <dbReference type="ARBA" id="ARBA00004167"/>
    </source>
</evidence>
<keyword evidence="5" id="KW-0812">Transmembrane</keyword>
<evidence type="ECO:0000256" key="12">
    <source>
        <dbReference type="PIRSR" id="PIRSR602401-1"/>
    </source>
</evidence>
<evidence type="ECO:0000256" key="3">
    <source>
        <dbReference type="ARBA" id="ARBA00010617"/>
    </source>
</evidence>
<dbReference type="SUPFAM" id="SSF48264">
    <property type="entry name" value="Cytochrome P450"/>
    <property type="match status" value="1"/>
</dbReference>
<feature type="binding site" description="axial binding residue" evidence="12">
    <location>
        <position position="131"/>
    </location>
    <ligand>
        <name>heme</name>
        <dbReference type="ChEBI" id="CHEBI:30413"/>
    </ligand>
    <ligandPart>
        <name>Fe</name>
        <dbReference type="ChEBI" id="CHEBI:18248"/>
    </ligandPart>
</feature>
<dbReference type="FunFam" id="1.10.630.10:FF:000126">
    <property type="entry name" value="Predicted protein"/>
    <property type="match status" value="1"/>
</dbReference>
<evidence type="ECO:0000256" key="9">
    <source>
        <dbReference type="ARBA" id="ARBA00023004"/>
    </source>
</evidence>
<organism evidence="14 15">
    <name type="scientific">Linum tenue</name>
    <dbReference type="NCBI Taxonomy" id="586396"/>
    <lineage>
        <taxon>Eukaryota</taxon>
        <taxon>Viridiplantae</taxon>
        <taxon>Streptophyta</taxon>
        <taxon>Embryophyta</taxon>
        <taxon>Tracheophyta</taxon>
        <taxon>Spermatophyta</taxon>
        <taxon>Magnoliopsida</taxon>
        <taxon>eudicotyledons</taxon>
        <taxon>Gunneridae</taxon>
        <taxon>Pentapetalae</taxon>
        <taxon>rosids</taxon>
        <taxon>fabids</taxon>
        <taxon>Malpighiales</taxon>
        <taxon>Linaceae</taxon>
        <taxon>Linum</taxon>
    </lineage>
</organism>
<evidence type="ECO:0000256" key="6">
    <source>
        <dbReference type="ARBA" id="ARBA00022723"/>
    </source>
</evidence>
<dbReference type="PANTHER" id="PTHR47953:SF19">
    <property type="entry name" value="OS06G0641600 PROTEIN"/>
    <property type="match status" value="1"/>
</dbReference>
<keyword evidence="15" id="KW-1185">Reference proteome</keyword>
<reference evidence="14" key="1">
    <citation type="submission" date="2022-08" db="EMBL/GenBank/DDBJ databases">
        <authorList>
            <person name="Gutierrez-Valencia J."/>
        </authorList>
    </citation>
    <scope>NUCLEOTIDE SEQUENCE</scope>
</reference>
<dbReference type="PROSITE" id="PS00086">
    <property type="entry name" value="CYTOCHROME_P450"/>
    <property type="match status" value="1"/>
</dbReference>
<dbReference type="InterPro" id="IPR052306">
    <property type="entry name" value="CYP450_71D"/>
</dbReference>
<keyword evidence="9 12" id="KW-0408">Iron</keyword>
<evidence type="ECO:0008006" key="16">
    <source>
        <dbReference type="Google" id="ProtNLM"/>
    </source>
</evidence>
<comment type="subcellular location">
    <subcellularLocation>
        <location evidence="2">Membrane</location>
        <topology evidence="2">Single-pass membrane protein</topology>
    </subcellularLocation>
</comment>
<evidence type="ECO:0000256" key="7">
    <source>
        <dbReference type="ARBA" id="ARBA00022989"/>
    </source>
</evidence>
<name>A0AAV0M3A0_9ROSI</name>
<evidence type="ECO:0000256" key="5">
    <source>
        <dbReference type="ARBA" id="ARBA00022692"/>
    </source>
</evidence>
<evidence type="ECO:0000256" key="11">
    <source>
        <dbReference type="ARBA" id="ARBA00023136"/>
    </source>
</evidence>
<keyword evidence="11" id="KW-0472">Membrane</keyword>
<dbReference type="InterPro" id="IPR036396">
    <property type="entry name" value="Cyt_P450_sf"/>
</dbReference>
<dbReference type="PANTHER" id="PTHR47953">
    <property type="entry name" value="OS08G0105600 PROTEIN"/>
    <property type="match status" value="1"/>
</dbReference>
<evidence type="ECO:0000256" key="4">
    <source>
        <dbReference type="ARBA" id="ARBA00022617"/>
    </source>
</evidence>
<protein>
    <recommendedName>
        <fullName evidence="16">Cytochrome P450</fullName>
    </recommendedName>
</protein>
<keyword evidence="6 12" id="KW-0479">Metal-binding</keyword>
<gene>
    <name evidence="14" type="ORF">LITE_LOCUS26695</name>
</gene>
<dbReference type="Gene3D" id="1.10.630.10">
    <property type="entry name" value="Cytochrome P450"/>
    <property type="match status" value="1"/>
</dbReference>
<dbReference type="Pfam" id="PF00067">
    <property type="entry name" value="p450"/>
    <property type="match status" value="1"/>
</dbReference>
<proteinExistence type="inferred from homology"/>